<evidence type="ECO:0000313" key="2">
    <source>
        <dbReference type="EMBL" id="PXX89834.1"/>
    </source>
</evidence>
<protein>
    <submittedName>
        <fullName evidence="2">DUF1302 domain-containing protein</fullName>
    </submittedName>
</protein>
<name>A0A2V3ZI71_9GAMM</name>
<gene>
    <name evidence="2" type="ORF">DIT71_15120</name>
</gene>
<comment type="caution">
    <text evidence="2">The sequence shown here is derived from an EMBL/GenBank/DDBJ whole genome shotgun (WGS) entry which is preliminary data.</text>
</comment>
<reference evidence="3" key="1">
    <citation type="submission" date="2018-05" db="EMBL/GenBank/DDBJ databases">
        <authorList>
            <person name="Lu D."/>
        </authorList>
    </citation>
    <scope>NUCLEOTIDE SEQUENCE [LARGE SCALE GENOMIC DNA]</scope>
    <source>
        <strain evidence="3">F01</strain>
    </source>
</reference>
<evidence type="ECO:0000313" key="3">
    <source>
        <dbReference type="Proteomes" id="UP000253987"/>
    </source>
</evidence>
<feature type="chain" id="PRO_5016140737" evidence="1">
    <location>
        <begin position="29"/>
        <end position="640"/>
    </location>
</feature>
<evidence type="ECO:0000256" key="1">
    <source>
        <dbReference type="SAM" id="SignalP"/>
    </source>
</evidence>
<dbReference type="RefSeq" id="WP_114614046.1">
    <property type="nucleotide sequence ID" value="NZ_QFWX01000006.1"/>
</dbReference>
<reference evidence="2 3" key="2">
    <citation type="submission" date="2018-06" db="EMBL/GenBank/DDBJ databases">
        <title>Marinobactersediminissp. nov, a moderately halophilic bacterium isolated from marine solar saltern.</title>
        <authorList>
            <person name="Zhang Y."/>
        </authorList>
    </citation>
    <scope>NUCLEOTIDE SEQUENCE [LARGE SCALE GENOMIC DNA]</scope>
    <source>
        <strain evidence="2 3">F01</strain>
    </source>
</reference>
<dbReference type="AlphaFoldDB" id="A0A2V3ZI71"/>
<sequence length="640" mass="69584">MTKQNQSRYAWVKLPLAAAIAASLSAPAAAFQFRVGDVDAAFDTTLSAGATWRTEDADKRLIGQGNLQALGEDAASVQEGASTTNYDDGNLNFDKGDTVSKIVKGTSELYLDYAVDSDVLTRVGAFVRGRYWYDFELKDENRRFTPLSPDGKDNASGGEFLDAYVFTDWYLGNVPVSARYGNQVVSWGESTFIQGGINAINPIDVQAFRAPGSQVKDALLPVEMFYVSAGITENVTIEGFVQTDWEKTRIDDCGTFFSTIDFVADGCGPIWPQGQVPQDIAQAQYEQLAAMGIGGRAAIEREGDKDADSKDQFGVALRWYVPALNDSEFGFYFMQYNSRLPNISGVVADPTSGAGLPGRALPQYFIEYPENIKLYGISVNTTTPGGWSLGAEYSFREDVPLQWNAFELITGGLLAPNPVTNEPLSLLAQQRVEEAGVASAADLSGKAISGYDRFNVSQAQFTLIKFFDQIMGASRMSFITEFGATYVHDLPDYDEARYGRSGTFGLGTVPLPASVPGLGNDLCTAEAYPLSNINPDYCNNDGFTTDFSWGYRARFVWDYPNALAGVNLSPQLAWSHDVKGYAPSPGGAFNEGNKSIGLSLNAVYQNRISGNIGYTNYFGGKPYNVSTDRDFVSASVSYSF</sequence>
<keyword evidence="3" id="KW-1185">Reference proteome</keyword>
<dbReference type="InterPro" id="IPR010727">
    <property type="entry name" value="DUF1302"/>
</dbReference>
<dbReference type="OrthoDB" id="7000272at2"/>
<feature type="signal peptide" evidence="1">
    <location>
        <begin position="1"/>
        <end position="28"/>
    </location>
</feature>
<dbReference type="Proteomes" id="UP000253987">
    <property type="component" value="Unassembled WGS sequence"/>
</dbReference>
<dbReference type="EMBL" id="QFWX01000006">
    <property type="protein sequence ID" value="PXX89834.1"/>
    <property type="molecule type" value="Genomic_DNA"/>
</dbReference>
<proteinExistence type="predicted"/>
<accession>A0A2V3ZI71</accession>
<dbReference type="Pfam" id="PF06980">
    <property type="entry name" value="DUF1302"/>
    <property type="match status" value="1"/>
</dbReference>
<keyword evidence="1" id="KW-0732">Signal</keyword>
<organism evidence="2 3">
    <name type="scientific">Marinobacter vulgaris</name>
    <dbReference type="NCBI Taxonomy" id="1928331"/>
    <lineage>
        <taxon>Bacteria</taxon>
        <taxon>Pseudomonadati</taxon>
        <taxon>Pseudomonadota</taxon>
        <taxon>Gammaproteobacteria</taxon>
        <taxon>Pseudomonadales</taxon>
        <taxon>Marinobacteraceae</taxon>
        <taxon>Marinobacter</taxon>
    </lineage>
</organism>